<dbReference type="RefSeq" id="WP_090093791.1">
    <property type="nucleotide sequence ID" value="NZ_CBCRVU010000002.1"/>
</dbReference>
<sequence>MFNLNNSHQFCKVYDDDDILVCHWVMDKVSRSDRDVWIMEHFFFNPVAEQAFFINEMHNIFEIATTTATAVWPLDPQVIAYFKQHPKFAKIWYHKPDSI</sequence>
<dbReference type="STRING" id="1505723.SAMN04487792_1403"/>
<proteinExistence type="predicted"/>
<reference evidence="2" key="1">
    <citation type="submission" date="2016-10" db="EMBL/GenBank/DDBJ databases">
        <authorList>
            <person name="Varghese N."/>
            <person name="Submissions S."/>
        </authorList>
    </citation>
    <scope>NUCLEOTIDE SEQUENCE [LARGE SCALE GENOMIC DNA]</scope>
    <source>
        <strain evidence="2">R-53102</strain>
    </source>
</reference>
<organism evidence="1 2">
    <name type="scientific">Lactobacillus bombicola</name>
    <dbReference type="NCBI Taxonomy" id="1505723"/>
    <lineage>
        <taxon>Bacteria</taxon>
        <taxon>Bacillati</taxon>
        <taxon>Bacillota</taxon>
        <taxon>Bacilli</taxon>
        <taxon>Lactobacillales</taxon>
        <taxon>Lactobacillaceae</taxon>
        <taxon>Lactobacillus</taxon>
    </lineage>
</organism>
<gene>
    <name evidence="1" type="ORF">SAMN04487792_1403</name>
</gene>
<evidence type="ECO:0000313" key="2">
    <source>
        <dbReference type="Proteomes" id="UP000199599"/>
    </source>
</evidence>
<name>A0A1I1TEF7_9LACO</name>
<dbReference type="Proteomes" id="UP000199599">
    <property type="component" value="Unassembled WGS sequence"/>
</dbReference>
<dbReference type="AlphaFoldDB" id="A0A1I1TEF7"/>
<protein>
    <submittedName>
        <fullName evidence="1">Uncharacterized protein</fullName>
    </submittedName>
</protein>
<evidence type="ECO:0000313" key="1">
    <source>
        <dbReference type="EMBL" id="SFD57027.1"/>
    </source>
</evidence>
<dbReference type="EMBL" id="FOMN01000009">
    <property type="protein sequence ID" value="SFD57027.1"/>
    <property type="molecule type" value="Genomic_DNA"/>
</dbReference>
<accession>A0A1I1TEF7</accession>